<accession>A0A1I1J8B9</accession>
<dbReference type="PANTHER" id="PTHR30069:SF29">
    <property type="entry name" value="HEMOGLOBIN AND HEMOGLOBIN-HAPTOGLOBIN-BINDING PROTEIN 1-RELATED"/>
    <property type="match status" value="1"/>
</dbReference>
<evidence type="ECO:0000256" key="9">
    <source>
        <dbReference type="ARBA" id="ARBA00023237"/>
    </source>
</evidence>
<keyword evidence="3 10" id="KW-1134">Transmembrane beta strand</keyword>
<keyword evidence="8 15" id="KW-0675">Receptor</keyword>
<dbReference type="GO" id="GO:0044718">
    <property type="term" value="P:siderophore transmembrane transport"/>
    <property type="evidence" value="ECO:0007669"/>
    <property type="project" value="TreeGrafter"/>
</dbReference>
<keyword evidence="7 10" id="KW-0472">Membrane</keyword>
<keyword evidence="2 10" id="KW-0813">Transport</keyword>
<dbReference type="Pfam" id="PF07715">
    <property type="entry name" value="Plug"/>
    <property type="match status" value="1"/>
</dbReference>
<evidence type="ECO:0000256" key="7">
    <source>
        <dbReference type="ARBA" id="ARBA00023136"/>
    </source>
</evidence>
<dbReference type="InterPro" id="IPR037066">
    <property type="entry name" value="Plug_dom_sf"/>
</dbReference>
<evidence type="ECO:0000313" key="16">
    <source>
        <dbReference type="Proteomes" id="UP000199514"/>
    </source>
</evidence>
<dbReference type="InterPro" id="IPR000531">
    <property type="entry name" value="Beta-barrel_TonB"/>
</dbReference>
<sequence length="950" mass="106273">MKDAFVIFINDFMTKYLHYFTYLLLLLCAPVWGLAQNGTLKGTVKDKTTKEPLIGATIFIVGTYKGAATDFDGNYEIKDIKHGDYTVKVSFVGYTEKLYNGIRITKDQTTQLNIELSEQGKTLDAVEVVGEKNVVDLESGKSEVRITSADIKEMNVRNVQGVVAMQAGVSQSPDGLQIRGGRVYETQFVVDGVNAQDPLAGTGFGTEVSSGSVQDLAVITGGSDAEYNGTSGIIVTKIKEGGDQLKVYGNWQRDNLGFNKMKGSAWNTDIAELAIGGPVPFTNKKLKFFTSLNVGLSDQYYRLTANQLKSSILPDSTLFSPRQDNKWSHTLKLSYEIARGSKISFTNQHSILVNQNSRTLQVVGFSNIMAPGLQYGFANSLDNATTYTHRSNLSVLNFQQLLNKNLTLDVAVGRLFTNLRADANGRAFRDETINKIYDPASIVTNPVVVYNPGSDTSFVLPGDGLYNNGGISTVWHDHYVNELTLKYKFNYFSPNKRHFVTFGQEHKHQDLQWADVSSPWVGAPIKLPDGTYIASRSIGTSSDLWHVKPSSGGFFVQDEIRYKGISAVIGTRLEYWAPGKFADDAVDNPDALVLQSVRDDYKKQTTKLFGLRWKARLLPKLRVSFPVTENNVLYFNYGHSMRLPHPRFVYAGLDPKYQSRSALSDLGNPNLNPEVAVSYELGIKSQITRDFGVTFTAFYKDYFDFIVNRTLTFTGDPTRRAFAINQDYARIRGLEVMLNYRLNKNLRATFNAAYQVATGKSNTAAESRLQIEKNGSVNTTKEQYLAWDRPFDLKGSLIYTPDTSAIFFGVPLKGFRFFLSATYKSGLRYTPQRFAGYDLQGRPKYESIDTDPYSKIGSAWFWSDLKITRDFRFGKKQFISLSVEINNIFNNKNAQIINPVTGTAYSYGDALPYTQRDPVYANPQSSGLPPTNPARYMQPRQILYGVSFSF</sequence>
<gene>
    <name evidence="15" type="ORF">SAMN05421780_105185</name>
</gene>
<feature type="domain" description="TonB-dependent receptor plug" evidence="14">
    <location>
        <begin position="143"/>
        <end position="229"/>
    </location>
</feature>
<dbReference type="PANTHER" id="PTHR30069">
    <property type="entry name" value="TONB-DEPENDENT OUTER MEMBRANE RECEPTOR"/>
    <property type="match status" value="1"/>
</dbReference>
<evidence type="ECO:0000256" key="4">
    <source>
        <dbReference type="ARBA" id="ARBA00022692"/>
    </source>
</evidence>
<feature type="domain" description="TonB-dependent receptor-like beta-barrel" evidence="13">
    <location>
        <begin position="366"/>
        <end position="888"/>
    </location>
</feature>
<dbReference type="EMBL" id="FOLE01000005">
    <property type="protein sequence ID" value="SFC42858.1"/>
    <property type="molecule type" value="Genomic_DNA"/>
</dbReference>
<keyword evidence="12" id="KW-1133">Transmembrane helix</keyword>
<evidence type="ECO:0000259" key="13">
    <source>
        <dbReference type="Pfam" id="PF00593"/>
    </source>
</evidence>
<evidence type="ECO:0000256" key="6">
    <source>
        <dbReference type="ARBA" id="ARBA00023077"/>
    </source>
</evidence>
<dbReference type="InterPro" id="IPR036942">
    <property type="entry name" value="Beta-barrel_TonB_sf"/>
</dbReference>
<evidence type="ECO:0000256" key="5">
    <source>
        <dbReference type="ARBA" id="ARBA00022729"/>
    </source>
</evidence>
<feature type="transmembrane region" description="Helical" evidence="12">
    <location>
        <begin position="16"/>
        <end position="35"/>
    </location>
</feature>
<proteinExistence type="inferred from homology"/>
<dbReference type="GO" id="GO:0009279">
    <property type="term" value="C:cell outer membrane"/>
    <property type="evidence" value="ECO:0007669"/>
    <property type="project" value="UniProtKB-SubCell"/>
</dbReference>
<dbReference type="STRING" id="927664.SAMN05421780_105185"/>
<dbReference type="PROSITE" id="PS52016">
    <property type="entry name" value="TONB_DEPENDENT_REC_3"/>
    <property type="match status" value="1"/>
</dbReference>
<evidence type="ECO:0000256" key="11">
    <source>
        <dbReference type="RuleBase" id="RU003357"/>
    </source>
</evidence>
<reference evidence="15 16" key="1">
    <citation type="submission" date="2016-10" db="EMBL/GenBank/DDBJ databases">
        <authorList>
            <person name="de Groot N.N."/>
        </authorList>
    </citation>
    <scope>NUCLEOTIDE SEQUENCE [LARGE SCALE GENOMIC DNA]</scope>
    <source>
        <strain evidence="15 16">DSM 6793</strain>
    </source>
</reference>
<dbReference type="Gene3D" id="2.60.40.1120">
    <property type="entry name" value="Carboxypeptidase-like, regulatory domain"/>
    <property type="match status" value="1"/>
</dbReference>
<evidence type="ECO:0000259" key="14">
    <source>
        <dbReference type="Pfam" id="PF07715"/>
    </source>
</evidence>
<dbReference type="Gene3D" id="2.170.130.10">
    <property type="entry name" value="TonB-dependent receptor, plug domain"/>
    <property type="match status" value="1"/>
</dbReference>
<dbReference type="InterPro" id="IPR012910">
    <property type="entry name" value="Plug_dom"/>
</dbReference>
<evidence type="ECO:0000256" key="3">
    <source>
        <dbReference type="ARBA" id="ARBA00022452"/>
    </source>
</evidence>
<protein>
    <submittedName>
        <fullName evidence="15">Outer membrane receptor proteins, mostly Fe transport</fullName>
    </submittedName>
</protein>
<evidence type="ECO:0000256" key="1">
    <source>
        <dbReference type="ARBA" id="ARBA00004571"/>
    </source>
</evidence>
<evidence type="ECO:0000256" key="2">
    <source>
        <dbReference type="ARBA" id="ARBA00022448"/>
    </source>
</evidence>
<evidence type="ECO:0000256" key="8">
    <source>
        <dbReference type="ARBA" id="ARBA00023170"/>
    </source>
</evidence>
<dbReference type="Gene3D" id="2.40.170.20">
    <property type="entry name" value="TonB-dependent receptor, beta-barrel domain"/>
    <property type="match status" value="1"/>
</dbReference>
<comment type="subcellular location">
    <subcellularLocation>
        <location evidence="1 10">Cell outer membrane</location>
        <topology evidence="1 10">Multi-pass membrane protein</topology>
    </subcellularLocation>
</comment>
<name>A0A1I1J8B9_9BACT</name>
<dbReference type="GO" id="GO:0015344">
    <property type="term" value="F:siderophore uptake transmembrane transporter activity"/>
    <property type="evidence" value="ECO:0007669"/>
    <property type="project" value="TreeGrafter"/>
</dbReference>
<dbReference type="SUPFAM" id="SSF56935">
    <property type="entry name" value="Porins"/>
    <property type="match status" value="1"/>
</dbReference>
<dbReference type="Proteomes" id="UP000199514">
    <property type="component" value="Unassembled WGS sequence"/>
</dbReference>
<keyword evidence="9 10" id="KW-0998">Cell outer membrane</keyword>
<dbReference type="OrthoDB" id="9805434at2"/>
<organism evidence="15 16">
    <name type="scientific">Flexibacter flexilis DSM 6793</name>
    <dbReference type="NCBI Taxonomy" id="927664"/>
    <lineage>
        <taxon>Bacteria</taxon>
        <taxon>Pseudomonadati</taxon>
        <taxon>Bacteroidota</taxon>
        <taxon>Cytophagia</taxon>
        <taxon>Cytophagales</taxon>
        <taxon>Flexibacteraceae</taxon>
        <taxon>Flexibacter</taxon>
    </lineage>
</organism>
<dbReference type="InterPro" id="IPR008969">
    <property type="entry name" value="CarboxyPept-like_regulatory"/>
</dbReference>
<dbReference type="AlphaFoldDB" id="A0A1I1J8B9"/>
<comment type="similarity">
    <text evidence="10 11">Belongs to the TonB-dependent receptor family.</text>
</comment>
<evidence type="ECO:0000256" key="10">
    <source>
        <dbReference type="PROSITE-ProRule" id="PRU01360"/>
    </source>
</evidence>
<dbReference type="SUPFAM" id="SSF49464">
    <property type="entry name" value="Carboxypeptidase regulatory domain-like"/>
    <property type="match status" value="1"/>
</dbReference>
<keyword evidence="4 10" id="KW-0812">Transmembrane</keyword>
<evidence type="ECO:0000313" key="15">
    <source>
        <dbReference type="EMBL" id="SFC42858.1"/>
    </source>
</evidence>
<evidence type="ECO:0000256" key="12">
    <source>
        <dbReference type="SAM" id="Phobius"/>
    </source>
</evidence>
<keyword evidence="16" id="KW-1185">Reference proteome</keyword>
<keyword evidence="5" id="KW-0732">Signal</keyword>
<dbReference type="Pfam" id="PF00593">
    <property type="entry name" value="TonB_dep_Rec_b-barrel"/>
    <property type="match status" value="1"/>
</dbReference>
<dbReference type="InterPro" id="IPR039426">
    <property type="entry name" value="TonB-dep_rcpt-like"/>
</dbReference>
<dbReference type="Pfam" id="PF13715">
    <property type="entry name" value="CarbopepD_reg_2"/>
    <property type="match status" value="1"/>
</dbReference>
<keyword evidence="6 11" id="KW-0798">TonB box</keyword>